<organism evidence="1 2">
    <name type="scientific">Obba rivulosa</name>
    <dbReference type="NCBI Taxonomy" id="1052685"/>
    <lineage>
        <taxon>Eukaryota</taxon>
        <taxon>Fungi</taxon>
        <taxon>Dikarya</taxon>
        <taxon>Basidiomycota</taxon>
        <taxon>Agaricomycotina</taxon>
        <taxon>Agaricomycetes</taxon>
        <taxon>Polyporales</taxon>
        <taxon>Gelatoporiaceae</taxon>
        <taxon>Obba</taxon>
    </lineage>
</organism>
<gene>
    <name evidence="1" type="ORF">OBBRIDRAFT_738882</name>
</gene>
<reference evidence="1 2" key="1">
    <citation type="submission" date="2016-07" db="EMBL/GenBank/DDBJ databases">
        <title>Draft genome of the white-rot fungus Obba rivulosa 3A-2.</title>
        <authorList>
            <consortium name="DOE Joint Genome Institute"/>
            <person name="Miettinen O."/>
            <person name="Riley R."/>
            <person name="Acob R."/>
            <person name="Barry K."/>
            <person name="Cullen D."/>
            <person name="De Vries R."/>
            <person name="Hainaut M."/>
            <person name="Hatakka A."/>
            <person name="Henrissat B."/>
            <person name="Hilden K."/>
            <person name="Kuo R."/>
            <person name="Labutti K."/>
            <person name="Lipzen A."/>
            <person name="Makela M.R."/>
            <person name="Sandor L."/>
            <person name="Spatafora J.W."/>
            <person name="Grigoriev I.V."/>
            <person name="Hibbett D.S."/>
        </authorList>
    </citation>
    <scope>NUCLEOTIDE SEQUENCE [LARGE SCALE GENOMIC DNA]</scope>
    <source>
        <strain evidence="1 2">3A-2</strain>
    </source>
</reference>
<dbReference type="EMBL" id="KV722551">
    <property type="protein sequence ID" value="OCH85990.1"/>
    <property type="molecule type" value="Genomic_DNA"/>
</dbReference>
<dbReference type="InterPro" id="IPR043502">
    <property type="entry name" value="DNA/RNA_pol_sf"/>
</dbReference>
<proteinExistence type="predicted"/>
<dbReference type="OrthoDB" id="3193212at2759"/>
<sequence length="56" mass="6618">IVGQRYTPEGQLPDESKVDKIRKWPKSETVKNVKGFLGFVVQCEFRFRNTRRLPTH</sequence>
<evidence type="ECO:0000313" key="2">
    <source>
        <dbReference type="Proteomes" id="UP000250043"/>
    </source>
</evidence>
<feature type="non-terminal residue" evidence="1">
    <location>
        <position position="1"/>
    </location>
</feature>
<protein>
    <submittedName>
        <fullName evidence="1">Uncharacterized protein</fullName>
    </submittedName>
</protein>
<dbReference type="SUPFAM" id="SSF56672">
    <property type="entry name" value="DNA/RNA polymerases"/>
    <property type="match status" value="1"/>
</dbReference>
<dbReference type="Proteomes" id="UP000250043">
    <property type="component" value="Unassembled WGS sequence"/>
</dbReference>
<name>A0A8E2DFI0_9APHY</name>
<dbReference type="AlphaFoldDB" id="A0A8E2DFI0"/>
<evidence type="ECO:0000313" key="1">
    <source>
        <dbReference type="EMBL" id="OCH85990.1"/>
    </source>
</evidence>
<keyword evidence="2" id="KW-1185">Reference proteome</keyword>
<accession>A0A8E2DFI0</accession>